<dbReference type="PANTHER" id="PTHR11717">
    <property type="entry name" value="LOW MOLECULAR WEIGHT PROTEIN TYROSINE PHOSPHATASE"/>
    <property type="match status" value="1"/>
</dbReference>
<keyword evidence="8" id="KW-1185">Reference proteome</keyword>
<feature type="domain" description="Phosphotyrosine protein phosphatase I" evidence="6">
    <location>
        <begin position="9"/>
        <end position="175"/>
    </location>
</feature>
<dbReference type="InterPro" id="IPR050438">
    <property type="entry name" value="LMW_PTPase"/>
</dbReference>
<protein>
    <recommendedName>
        <fullName evidence="2">protein-tyrosine-phosphatase</fullName>
        <ecNumber evidence="2">3.1.3.48</ecNumber>
    </recommendedName>
</protein>
<dbReference type="InterPro" id="IPR023485">
    <property type="entry name" value="Ptyr_pPase"/>
</dbReference>
<dbReference type="PANTHER" id="PTHR11717:SF7">
    <property type="entry name" value="LOW MOLECULAR WEIGHT PHOSPHOTYROSINE PROTEIN PHOSPHATASE"/>
    <property type="match status" value="1"/>
</dbReference>
<dbReference type="AlphaFoldDB" id="A0A1L7CZU7"/>
<feature type="active site" evidence="5">
    <location>
        <position position="21"/>
    </location>
</feature>
<keyword evidence="4" id="KW-0904">Protein phosphatase</keyword>
<dbReference type="Pfam" id="PF01451">
    <property type="entry name" value="LMWPc"/>
    <property type="match status" value="1"/>
</dbReference>
<dbReference type="GO" id="GO:0004725">
    <property type="term" value="F:protein tyrosine phosphatase activity"/>
    <property type="evidence" value="ECO:0007669"/>
    <property type="project" value="UniProtKB-EC"/>
</dbReference>
<dbReference type="KEGG" id="csph:CSPHI_10895"/>
<evidence type="ECO:0000313" key="7">
    <source>
        <dbReference type="EMBL" id="APT91409.1"/>
    </source>
</evidence>
<organism evidence="7 8">
    <name type="scientific">Corynebacterium sphenisci DSM 44792</name>
    <dbReference type="NCBI Taxonomy" id="1437874"/>
    <lineage>
        <taxon>Bacteria</taxon>
        <taxon>Bacillati</taxon>
        <taxon>Actinomycetota</taxon>
        <taxon>Actinomycetes</taxon>
        <taxon>Mycobacteriales</taxon>
        <taxon>Corynebacteriaceae</taxon>
        <taxon>Corynebacterium</taxon>
    </lineage>
</organism>
<gene>
    <name evidence="7" type="ORF">CSPHI_10895</name>
</gene>
<evidence type="ECO:0000313" key="8">
    <source>
        <dbReference type="Proteomes" id="UP000185469"/>
    </source>
</evidence>
<dbReference type="SMART" id="SM00226">
    <property type="entry name" value="LMWPc"/>
    <property type="match status" value="1"/>
</dbReference>
<feature type="active site" description="Nucleophile" evidence="5">
    <location>
        <position position="15"/>
    </location>
</feature>
<dbReference type="STRING" id="1437874.CSPHI_10895"/>
<dbReference type="OrthoDB" id="9784339at2"/>
<accession>A0A1L7CZU7</accession>
<dbReference type="EC" id="3.1.3.48" evidence="2"/>
<evidence type="ECO:0000256" key="3">
    <source>
        <dbReference type="ARBA" id="ARBA00022801"/>
    </source>
</evidence>
<feature type="active site" description="Proton donor" evidence="5">
    <location>
        <position position="149"/>
    </location>
</feature>
<evidence type="ECO:0000256" key="2">
    <source>
        <dbReference type="ARBA" id="ARBA00013064"/>
    </source>
</evidence>
<dbReference type="InterPro" id="IPR017867">
    <property type="entry name" value="Tyr_phospatase_low_mol_wt"/>
</dbReference>
<evidence type="ECO:0000256" key="5">
    <source>
        <dbReference type="PIRSR" id="PIRSR617867-1"/>
    </source>
</evidence>
<dbReference type="SUPFAM" id="SSF52788">
    <property type="entry name" value="Phosphotyrosine protein phosphatases I"/>
    <property type="match status" value="1"/>
</dbReference>
<name>A0A1L7CZU7_9CORY</name>
<keyword evidence="3" id="KW-0378">Hydrolase</keyword>
<comment type="similarity">
    <text evidence="1">Belongs to the low molecular weight phosphotyrosine protein phosphatase family.</text>
</comment>
<evidence type="ECO:0000256" key="1">
    <source>
        <dbReference type="ARBA" id="ARBA00011063"/>
    </source>
</evidence>
<sequence length="183" mass="18219">MTGRGPGAPRLLFVCTGNICRSPFAELATAAWARRAGRPVGVSSAGVSGLVGHPVDPGMAAELAARGIAHEGFAGSRLTAARVAAADVVLCMQRHHLEAVLRLRPAALRRTLLLDHAAALAAAGALPAAGGITTVQRGAVPAEDGGIPDPYGAGAAEFRAVAARIEACLDAVLPALLGGGPAC</sequence>
<reference evidence="7 8" key="1">
    <citation type="submission" date="2014-08" db="EMBL/GenBank/DDBJ databases">
        <title>Complete genome sequence of Corynebacterium sphenisci CECT 5990(T) (=DSM 44792(T)), isolated from healthy wild penguins.</title>
        <authorList>
            <person name="Ruckert C."/>
            <person name="Albersmeier A."/>
            <person name="Winkler A."/>
            <person name="Kalinowski J."/>
        </authorList>
    </citation>
    <scope>NUCLEOTIDE SEQUENCE [LARGE SCALE GENOMIC DNA]</scope>
    <source>
        <strain evidence="7 8">DSM 44792</strain>
    </source>
</reference>
<dbReference type="InterPro" id="IPR036196">
    <property type="entry name" value="Ptyr_pPase_sf"/>
</dbReference>
<dbReference type="RefSeq" id="WP_075693144.1">
    <property type="nucleotide sequence ID" value="NZ_CP009248.1"/>
</dbReference>
<dbReference type="Proteomes" id="UP000185469">
    <property type="component" value="Chromosome"/>
</dbReference>
<dbReference type="Gene3D" id="3.40.50.2300">
    <property type="match status" value="1"/>
</dbReference>
<dbReference type="PRINTS" id="PR00719">
    <property type="entry name" value="LMWPTPASE"/>
</dbReference>
<dbReference type="EMBL" id="CP009248">
    <property type="protein sequence ID" value="APT91409.1"/>
    <property type="molecule type" value="Genomic_DNA"/>
</dbReference>
<proteinExistence type="inferred from homology"/>
<evidence type="ECO:0000259" key="6">
    <source>
        <dbReference type="SMART" id="SM00226"/>
    </source>
</evidence>
<evidence type="ECO:0000256" key="4">
    <source>
        <dbReference type="ARBA" id="ARBA00022912"/>
    </source>
</evidence>